<evidence type="ECO:0000256" key="2">
    <source>
        <dbReference type="SAM" id="MobiDB-lite"/>
    </source>
</evidence>
<dbReference type="EMBL" id="KV748580">
    <property type="protein sequence ID" value="OCL14408.1"/>
    <property type="molecule type" value="Genomic_DNA"/>
</dbReference>
<proteinExistence type="predicted"/>
<dbReference type="AlphaFoldDB" id="A0A8E2FCG5"/>
<protein>
    <recommendedName>
        <fullName evidence="3">C2H2-type domain-containing protein</fullName>
    </recommendedName>
</protein>
<sequence length="201" mass="23402">RLACPFFKRNPRLYRGSTFGSRSCRFPGFTTIHRLKLHLYRAHSLPIQCPRCGKAFNAESDLDVHLRSAPSCEIQENAPMQGMSKEQEKKLRSKKRSADVQSEEDKWKAVYRILFPDDDLLLMPSPYFEYDQSTGGGDEISVTEFMGFEEYSRRELPQVVKIQLEKVMNKEVEPLKERLHSLLIDLVRNCQDSLLKSYHQT</sequence>
<feature type="domain" description="C2H2-type" evidence="3">
    <location>
        <begin position="47"/>
        <end position="75"/>
    </location>
</feature>
<evidence type="ECO:0000313" key="4">
    <source>
        <dbReference type="EMBL" id="OCL14408.1"/>
    </source>
</evidence>
<feature type="non-terminal residue" evidence="4">
    <location>
        <position position="1"/>
    </location>
</feature>
<dbReference type="GO" id="GO:0008270">
    <property type="term" value="F:zinc ion binding"/>
    <property type="evidence" value="ECO:0007669"/>
    <property type="project" value="UniProtKB-KW"/>
</dbReference>
<dbReference type="PANTHER" id="PTHR38166">
    <property type="entry name" value="C2H2-TYPE DOMAIN-CONTAINING PROTEIN-RELATED"/>
    <property type="match status" value="1"/>
</dbReference>
<feature type="region of interest" description="Disordered" evidence="2">
    <location>
        <begin position="75"/>
        <end position="98"/>
    </location>
</feature>
<dbReference type="PROSITE" id="PS50157">
    <property type="entry name" value="ZINC_FINGER_C2H2_2"/>
    <property type="match status" value="1"/>
</dbReference>
<keyword evidence="5" id="KW-1185">Reference proteome</keyword>
<dbReference type="Gene3D" id="3.30.160.60">
    <property type="entry name" value="Classic Zinc Finger"/>
    <property type="match status" value="1"/>
</dbReference>
<gene>
    <name evidence="4" type="ORF">AOQ84DRAFT_257243</name>
</gene>
<name>A0A8E2FCG5_9PEZI</name>
<keyword evidence="1" id="KW-0862">Zinc</keyword>
<keyword evidence="1" id="KW-0479">Metal-binding</keyword>
<keyword evidence="1" id="KW-0863">Zinc-finger</keyword>
<dbReference type="OrthoDB" id="4738706at2759"/>
<reference evidence="4 5" key="1">
    <citation type="journal article" date="2016" name="Nat. Commun.">
        <title>Ectomycorrhizal ecology is imprinted in the genome of the dominant symbiotic fungus Cenococcum geophilum.</title>
        <authorList>
            <consortium name="DOE Joint Genome Institute"/>
            <person name="Peter M."/>
            <person name="Kohler A."/>
            <person name="Ohm R.A."/>
            <person name="Kuo A."/>
            <person name="Krutzmann J."/>
            <person name="Morin E."/>
            <person name="Arend M."/>
            <person name="Barry K.W."/>
            <person name="Binder M."/>
            <person name="Choi C."/>
            <person name="Clum A."/>
            <person name="Copeland A."/>
            <person name="Grisel N."/>
            <person name="Haridas S."/>
            <person name="Kipfer T."/>
            <person name="LaButti K."/>
            <person name="Lindquist E."/>
            <person name="Lipzen A."/>
            <person name="Maire R."/>
            <person name="Meier B."/>
            <person name="Mihaltcheva S."/>
            <person name="Molinier V."/>
            <person name="Murat C."/>
            <person name="Poggeler S."/>
            <person name="Quandt C.A."/>
            <person name="Sperisen C."/>
            <person name="Tritt A."/>
            <person name="Tisserant E."/>
            <person name="Crous P.W."/>
            <person name="Henrissat B."/>
            <person name="Nehls U."/>
            <person name="Egli S."/>
            <person name="Spatafora J.W."/>
            <person name="Grigoriev I.V."/>
            <person name="Martin F.M."/>
        </authorList>
    </citation>
    <scope>NUCLEOTIDE SEQUENCE [LARGE SCALE GENOMIC DNA]</scope>
    <source>
        <strain evidence="4 5">CBS 207.34</strain>
    </source>
</reference>
<feature type="non-terminal residue" evidence="4">
    <location>
        <position position="201"/>
    </location>
</feature>
<evidence type="ECO:0000313" key="5">
    <source>
        <dbReference type="Proteomes" id="UP000250140"/>
    </source>
</evidence>
<dbReference type="PANTHER" id="PTHR38166:SF1">
    <property type="entry name" value="C2H2-TYPE DOMAIN-CONTAINING PROTEIN"/>
    <property type="match status" value="1"/>
</dbReference>
<dbReference type="Proteomes" id="UP000250140">
    <property type="component" value="Unassembled WGS sequence"/>
</dbReference>
<accession>A0A8E2FCG5</accession>
<dbReference type="InterPro" id="IPR013087">
    <property type="entry name" value="Znf_C2H2_type"/>
</dbReference>
<evidence type="ECO:0000256" key="1">
    <source>
        <dbReference type="PROSITE-ProRule" id="PRU00042"/>
    </source>
</evidence>
<evidence type="ECO:0000259" key="3">
    <source>
        <dbReference type="PROSITE" id="PS50157"/>
    </source>
</evidence>
<organism evidence="4 5">
    <name type="scientific">Glonium stellatum</name>
    <dbReference type="NCBI Taxonomy" id="574774"/>
    <lineage>
        <taxon>Eukaryota</taxon>
        <taxon>Fungi</taxon>
        <taxon>Dikarya</taxon>
        <taxon>Ascomycota</taxon>
        <taxon>Pezizomycotina</taxon>
        <taxon>Dothideomycetes</taxon>
        <taxon>Pleosporomycetidae</taxon>
        <taxon>Gloniales</taxon>
        <taxon>Gloniaceae</taxon>
        <taxon>Glonium</taxon>
    </lineage>
</organism>